<name>A0A8D8C9W7_CULPI</name>
<evidence type="ECO:0000313" key="1">
    <source>
        <dbReference type="EMBL" id="CAG6489586.1"/>
    </source>
</evidence>
<organism evidence="1">
    <name type="scientific">Culex pipiens</name>
    <name type="common">House mosquito</name>
    <dbReference type="NCBI Taxonomy" id="7175"/>
    <lineage>
        <taxon>Eukaryota</taxon>
        <taxon>Metazoa</taxon>
        <taxon>Ecdysozoa</taxon>
        <taxon>Arthropoda</taxon>
        <taxon>Hexapoda</taxon>
        <taxon>Insecta</taxon>
        <taxon>Pterygota</taxon>
        <taxon>Neoptera</taxon>
        <taxon>Endopterygota</taxon>
        <taxon>Diptera</taxon>
        <taxon>Nematocera</taxon>
        <taxon>Culicoidea</taxon>
        <taxon>Culicidae</taxon>
        <taxon>Culicinae</taxon>
        <taxon>Culicini</taxon>
        <taxon>Culex</taxon>
        <taxon>Culex</taxon>
    </lineage>
</organism>
<dbReference type="EMBL" id="HBUE01112995">
    <property type="protein sequence ID" value="CAG6489586.1"/>
    <property type="molecule type" value="Transcribed_RNA"/>
</dbReference>
<dbReference type="EMBL" id="HBUE01112994">
    <property type="protein sequence ID" value="CAG6489582.1"/>
    <property type="molecule type" value="Transcribed_RNA"/>
</dbReference>
<protein>
    <submittedName>
        <fullName evidence="1">(northern house mosquito) hypothetical protein</fullName>
    </submittedName>
</protein>
<reference evidence="1" key="1">
    <citation type="submission" date="2021-05" db="EMBL/GenBank/DDBJ databases">
        <authorList>
            <person name="Alioto T."/>
            <person name="Alioto T."/>
            <person name="Gomez Garrido J."/>
        </authorList>
    </citation>
    <scope>NUCLEOTIDE SEQUENCE</scope>
</reference>
<proteinExistence type="predicted"/>
<dbReference type="AlphaFoldDB" id="A0A8D8C9W7"/>
<dbReference type="EMBL" id="HBUE01112996">
    <property type="protein sequence ID" value="CAG6489590.1"/>
    <property type="molecule type" value="Transcribed_RNA"/>
</dbReference>
<sequence length="148" mass="16457">MIRFRSLGSTSISDSTSTVACGMLRLVMRSDCSVQRSSTVSRERTLESISSLLLVPSVIHLKMSSSWVSGRSRSVLRRFASRGFISTRAFTRGIALVTPHFTKVLNAELTVKRCPAPTMSPISVRTVMSLPTRRRISQTWIRSLITIP</sequence>
<accession>A0A8D8C9W7</accession>